<evidence type="ECO:0000313" key="2">
    <source>
        <dbReference type="Proteomes" id="UP000219338"/>
    </source>
</evidence>
<gene>
    <name evidence="1" type="ORF">ARMOST_15218</name>
</gene>
<name>A0A284RST7_ARMOS</name>
<organism evidence="1 2">
    <name type="scientific">Armillaria ostoyae</name>
    <name type="common">Armillaria root rot fungus</name>
    <dbReference type="NCBI Taxonomy" id="47428"/>
    <lineage>
        <taxon>Eukaryota</taxon>
        <taxon>Fungi</taxon>
        <taxon>Dikarya</taxon>
        <taxon>Basidiomycota</taxon>
        <taxon>Agaricomycotina</taxon>
        <taxon>Agaricomycetes</taxon>
        <taxon>Agaricomycetidae</taxon>
        <taxon>Agaricales</taxon>
        <taxon>Marasmiineae</taxon>
        <taxon>Physalacriaceae</taxon>
        <taxon>Armillaria</taxon>
    </lineage>
</organism>
<dbReference type="AlphaFoldDB" id="A0A284RST7"/>
<dbReference type="EMBL" id="FUEG01000015">
    <property type="protein sequence ID" value="SJL11808.1"/>
    <property type="molecule type" value="Genomic_DNA"/>
</dbReference>
<dbReference type="OrthoDB" id="3041043at2759"/>
<dbReference type="Proteomes" id="UP000219338">
    <property type="component" value="Unassembled WGS sequence"/>
</dbReference>
<evidence type="ECO:0000313" key="1">
    <source>
        <dbReference type="EMBL" id="SJL11808.1"/>
    </source>
</evidence>
<protein>
    <submittedName>
        <fullName evidence="1">Uncharacterized protein</fullName>
    </submittedName>
</protein>
<keyword evidence="2" id="KW-1185">Reference proteome</keyword>
<reference evidence="2" key="1">
    <citation type="journal article" date="2017" name="Nat. Ecol. Evol.">
        <title>Genome expansion and lineage-specific genetic innovations in the forest pathogenic fungi Armillaria.</title>
        <authorList>
            <person name="Sipos G."/>
            <person name="Prasanna A.N."/>
            <person name="Walter M.C."/>
            <person name="O'Connor E."/>
            <person name="Balint B."/>
            <person name="Krizsan K."/>
            <person name="Kiss B."/>
            <person name="Hess J."/>
            <person name="Varga T."/>
            <person name="Slot J."/>
            <person name="Riley R."/>
            <person name="Boka B."/>
            <person name="Rigling D."/>
            <person name="Barry K."/>
            <person name="Lee J."/>
            <person name="Mihaltcheva S."/>
            <person name="LaButti K."/>
            <person name="Lipzen A."/>
            <person name="Waldron R."/>
            <person name="Moloney N.M."/>
            <person name="Sperisen C."/>
            <person name="Kredics L."/>
            <person name="Vagvoelgyi C."/>
            <person name="Patrignani A."/>
            <person name="Fitzpatrick D."/>
            <person name="Nagy I."/>
            <person name="Doyle S."/>
            <person name="Anderson J.B."/>
            <person name="Grigoriev I.V."/>
            <person name="Gueldener U."/>
            <person name="Muensterkoetter M."/>
            <person name="Nagy L.G."/>
        </authorList>
    </citation>
    <scope>NUCLEOTIDE SEQUENCE [LARGE SCALE GENOMIC DNA]</scope>
    <source>
        <strain evidence="2">C18/9</strain>
    </source>
</reference>
<sequence length="172" mass="19706">MLKQEIVPSHSKKLHSWQDKSNLSVDSYYVMIIRNLTWNRPIELVFTILQFTDPLGIVQFGQISYGAYEVVMAFTMSAHTTKKLILGFIPLDLIPEFQALQHNTRLIAFGSRALAFFTRKVLEDSNLNLLVNYRYLDEVVSFLDKTTFGPPVLLGVDNSMQTIDPTHAQFHL</sequence>
<proteinExistence type="predicted"/>
<dbReference type="STRING" id="47428.A0A284RST7"/>
<accession>A0A284RST7</accession>